<dbReference type="EMBL" id="QFXC01000011">
    <property type="protein sequence ID" value="RDH82975.1"/>
    <property type="molecule type" value="Genomic_DNA"/>
</dbReference>
<evidence type="ECO:0000313" key="1">
    <source>
        <dbReference type="EMBL" id="RDH82975.1"/>
    </source>
</evidence>
<proteinExistence type="predicted"/>
<evidence type="ECO:0008006" key="3">
    <source>
        <dbReference type="Google" id="ProtNLM"/>
    </source>
</evidence>
<protein>
    <recommendedName>
        <fullName evidence="3">Pyridine nucleotide-disulfide oxidoreductase</fullName>
    </recommendedName>
</protein>
<dbReference type="Gene3D" id="3.40.1260.10">
    <property type="entry name" value="DsrEFH-like"/>
    <property type="match status" value="1"/>
</dbReference>
<accession>A0A370DDI9</accession>
<dbReference type="InterPro" id="IPR032836">
    <property type="entry name" value="DsrE2-like"/>
</dbReference>
<dbReference type="Pfam" id="PF13686">
    <property type="entry name" value="DrsE_2"/>
    <property type="match status" value="1"/>
</dbReference>
<dbReference type="PANTHER" id="PTHR34655:SF2">
    <property type="entry name" value="PEROXIREDOXIN FAMILY PROTEIN"/>
    <property type="match status" value="1"/>
</dbReference>
<sequence>MTKSKGKNATILLVSGELDKAITAFEVALALASMGEQVNMWFIFYGVNSIKKPQSLMRRFRKLFQKAQPAPGRVIETDLLLQRFIPFLNSSSNSMLPLSQLNFLGLGSRFVKYIMRRKGAPSLEYLVKEADSMGVTFKICQPCVDILMIDTEKDLMVKAEVSGVSSYAVDVSKSHYNVTY</sequence>
<dbReference type="SUPFAM" id="SSF75169">
    <property type="entry name" value="DsrEFH-like"/>
    <property type="match status" value="1"/>
</dbReference>
<reference evidence="1 2" key="1">
    <citation type="journal article" date="2018" name="ISME J.">
        <title>Endosymbiont genomes yield clues of tubeworm success.</title>
        <authorList>
            <person name="Li Y."/>
            <person name="Liles M.R."/>
            <person name="Halanych K.M."/>
        </authorList>
    </citation>
    <scope>NUCLEOTIDE SEQUENCE [LARGE SCALE GENOMIC DNA]</scope>
    <source>
        <strain evidence="1">A1464</strain>
    </source>
</reference>
<organism evidence="1 2">
    <name type="scientific">endosymbiont of Galathealinum brachiosum</name>
    <dbReference type="NCBI Taxonomy" id="2200906"/>
    <lineage>
        <taxon>Bacteria</taxon>
        <taxon>Pseudomonadati</taxon>
        <taxon>Pseudomonadota</taxon>
        <taxon>Gammaproteobacteria</taxon>
        <taxon>sulfur-oxidizing symbionts</taxon>
    </lineage>
</organism>
<name>A0A370DDI9_9GAMM</name>
<keyword evidence="2" id="KW-1185">Reference proteome</keyword>
<dbReference type="PANTHER" id="PTHR34655">
    <property type="entry name" value="CONSERVED WITHIN P. AEROPHILUM"/>
    <property type="match status" value="1"/>
</dbReference>
<dbReference type="AlphaFoldDB" id="A0A370DDI9"/>
<gene>
    <name evidence="1" type="ORF">DIZ80_11980</name>
</gene>
<comment type="caution">
    <text evidence="1">The sequence shown here is derived from an EMBL/GenBank/DDBJ whole genome shotgun (WGS) entry which is preliminary data.</text>
</comment>
<evidence type="ECO:0000313" key="2">
    <source>
        <dbReference type="Proteomes" id="UP000254266"/>
    </source>
</evidence>
<dbReference type="Proteomes" id="UP000254266">
    <property type="component" value="Unassembled WGS sequence"/>
</dbReference>
<dbReference type="InterPro" id="IPR027396">
    <property type="entry name" value="DsrEFH-like"/>
</dbReference>